<sequence length="133" mass="13964">MQYIVLFIALAVVGALAVLLFRSGSKGSTQPLDATPPLLGLAEPDPVLPPVLLPQHPRAADVDAVRLSPALRGYRCDQVDAVLDALGAELDSLGAEVERLKALLPPGAHGTDVTQESNESDLEGRARDGQHSL</sequence>
<protein>
    <submittedName>
        <fullName evidence="2">DivIVA domain-containing protein</fullName>
    </submittedName>
</protein>
<feature type="compositionally biased region" description="Basic and acidic residues" evidence="1">
    <location>
        <begin position="122"/>
        <end position="133"/>
    </location>
</feature>
<proteinExistence type="predicted"/>
<name>A0A496PM17_9MICC</name>
<accession>A0A496PM17</accession>
<reference evidence="2 3" key="1">
    <citation type="submission" date="2018-07" db="EMBL/GenBank/DDBJ databases">
        <title>Arthrobacter sp. nov., isolated from raw cow's milk with high bacterial count.</title>
        <authorList>
            <person name="Hahne J."/>
            <person name="Isele D."/>
            <person name="Lipski A."/>
        </authorList>
    </citation>
    <scope>NUCLEOTIDE SEQUENCE [LARGE SCALE GENOMIC DNA]</scope>
    <source>
        <strain evidence="2 3">JZ R-183</strain>
    </source>
</reference>
<evidence type="ECO:0000313" key="3">
    <source>
        <dbReference type="Proteomes" id="UP000273119"/>
    </source>
</evidence>
<evidence type="ECO:0000256" key="1">
    <source>
        <dbReference type="SAM" id="MobiDB-lite"/>
    </source>
</evidence>
<comment type="caution">
    <text evidence="2">The sequence shown here is derived from an EMBL/GenBank/DDBJ whole genome shotgun (WGS) entry which is preliminary data.</text>
</comment>
<dbReference type="EMBL" id="QQXL01000001">
    <property type="protein sequence ID" value="RKW71588.1"/>
    <property type="molecule type" value="Genomic_DNA"/>
</dbReference>
<gene>
    <name evidence="2" type="ORF">DWQ67_01715</name>
</gene>
<keyword evidence="3" id="KW-1185">Reference proteome</keyword>
<dbReference type="Proteomes" id="UP000273119">
    <property type="component" value="Unassembled WGS sequence"/>
</dbReference>
<organism evidence="2 3">
    <name type="scientific">Galactobacter caseinivorans</name>
    <dbReference type="NCBI Taxonomy" id="2676123"/>
    <lineage>
        <taxon>Bacteria</taxon>
        <taxon>Bacillati</taxon>
        <taxon>Actinomycetota</taxon>
        <taxon>Actinomycetes</taxon>
        <taxon>Micrococcales</taxon>
        <taxon>Micrococcaceae</taxon>
        <taxon>Galactobacter</taxon>
    </lineage>
</organism>
<evidence type="ECO:0000313" key="2">
    <source>
        <dbReference type="EMBL" id="RKW71588.1"/>
    </source>
</evidence>
<feature type="region of interest" description="Disordered" evidence="1">
    <location>
        <begin position="105"/>
        <end position="133"/>
    </location>
</feature>
<dbReference type="InterPro" id="IPR019933">
    <property type="entry name" value="DivIVA_domain"/>
</dbReference>
<dbReference type="Gene3D" id="6.10.250.660">
    <property type="match status" value="1"/>
</dbReference>
<dbReference type="RefSeq" id="WP_121483851.1">
    <property type="nucleotide sequence ID" value="NZ_QQXL01000001.1"/>
</dbReference>
<dbReference type="NCBIfam" id="TIGR03544">
    <property type="entry name" value="DivI1A_domain"/>
    <property type="match status" value="1"/>
</dbReference>
<dbReference type="AlphaFoldDB" id="A0A496PM17"/>